<organism evidence="7 8">
    <name type="scientific">Goatpox virus FZ</name>
    <dbReference type="NCBI Taxonomy" id="1416740"/>
    <lineage>
        <taxon>Viruses</taxon>
        <taxon>Varidnaviria</taxon>
        <taxon>Bamfordvirae</taxon>
        <taxon>Nucleocytoviricota</taxon>
        <taxon>Pokkesviricetes</taxon>
        <taxon>Chitovirales</taxon>
        <taxon>Poxviridae</taxon>
        <taxon>Chordopoxvirinae</taxon>
        <taxon>Capripoxvirus</taxon>
        <taxon>Capripoxvirus goatpox</taxon>
        <taxon>Goatpox virus</taxon>
    </lineage>
</organism>
<reference evidence="7 8" key="1">
    <citation type="journal article" date="2014" name="Vet. Microbiol.">
        <title>Complete genome sequence analysis of goatpox virus isolated from China shows high variation.</title>
        <authorList>
            <person name="Zeng X."/>
            <person name="Chi X."/>
            <person name="Li W."/>
            <person name="Hao W."/>
            <person name="Li M."/>
            <person name="Huang X."/>
            <person name="Huang Y."/>
            <person name="Rock D.L."/>
            <person name="Luo S."/>
            <person name="Wang S."/>
        </authorList>
    </citation>
    <scope>NUCLEOTIDE SEQUENCE [LARGE SCALE GENOMIC DNA]</scope>
    <source>
        <strain evidence="7">FZ</strain>
    </source>
</reference>
<proteinExistence type="inferred from homology"/>
<dbReference type="InterPro" id="IPR008446">
    <property type="entry name" value="Chordopox_G2"/>
</dbReference>
<evidence type="ECO:0000256" key="4">
    <source>
        <dbReference type="ARBA" id="ARBA00034664"/>
    </source>
</evidence>
<keyword evidence="3" id="KW-0648">Protein biosynthesis</keyword>
<name>A0A075CH57_9POXV</name>
<protein>
    <recommendedName>
        <fullName evidence="6">Late transcription elongation factor OPG087</fullName>
    </recommendedName>
</protein>
<evidence type="ECO:0000256" key="3">
    <source>
        <dbReference type="ARBA" id="ARBA00022917"/>
    </source>
</evidence>
<dbReference type="Pfam" id="PF05796">
    <property type="entry name" value="Chordopox_G2"/>
    <property type="match status" value="1"/>
</dbReference>
<evidence type="ECO:0000313" key="8">
    <source>
        <dbReference type="Proteomes" id="UP000134642"/>
    </source>
</evidence>
<comment type="similarity">
    <text evidence="5">Belongs to the orthopoxvirus OPG087 family.</text>
</comment>
<keyword evidence="1" id="KW-0244">Early protein</keyword>
<accession>A0A075CH57</accession>
<evidence type="ECO:0000313" key="7">
    <source>
        <dbReference type="EMBL" id="AGZ95367.1"/>
    </source>
</evidence>
<comment type="function">
    <text evidence="4">Involved in postreplicative transcription elongation on intermediate and late genes.</text>
</comment>
<gene>
    <name evidence="7" type="primary">GTPV048</name>
</gene>
<keyword evidence="2 7" id="KW-0251">Elongation factor</keyword>
<evidence type="ECO:0000256" key="1">
    <source>
        <dbReference type="ARBA" id="ARBA00022518"/>
    </source>
</evidence>
<evidence type="ECO:0000256" key="2">
    <source>
        <dbReference type="ARBA" id="ARBA00022768"/>
    </source>
</evidence>
<dbReference type="EMBL" id="KC951854">
    <property type="protein sequence ID" value="AGZ95367.1"/>
    <property type="molecule type" value="Genomic_DNA"/>
</dbReference>
<dbReference type="Proteomes" id="UP000134642">
    <property type="component" value="Segment"/>
</dbReference>
<evidence type="ECO:0000256" key="5">
    <source>
        <dbReference type="ARBA" id="ARBA00034755"/>
    </source>
</evidence>
<evidence type="ECO:0000256" key="6">
    <source>
        <dbReference type="ARBA" id="ARBA00034831"/>
    </source>
</evidence>
<sequence>MPFRDLILFHLSKFILTKNEESIKTTLSLCRGFDVDLEELMLSFLSKKYLKKLTNIEYNNLLPELTISFPNDIVNELIKLRLYKFYKIIKPSLKLKNTMKGIVFIKNRNVYILHTNDELIDFLFKEYDPYIYTYEIDKPDNLLGSKIILCGYDKVTFYTYLITKIVTNQTVDIVVTDKCIELLLQPQNKQLLKDLFNNSNDMINKILKKIFYSVIDGGGQTP</sequence>